<dbReference type="AlphaFoldDB" id="A0AAW0G1Q2"/>
<organism evidence="1 2">
    <name type="scientific">Cerrena zonata</name>
    <dbReference type="NCBI Taxonomy" id="2478898"/>
    <lineage>
        <taxon>Eukaryota</taxon>
        <taxon>Fungi</taxon>
        <taxon>Dikarya</taxon>
        <taxon>Basidiomycota</taxon>
        <taxon>Agaricomycotina</taxon>
        <taxon>Agaricomycetes</taxon>
        <taxon>Polyporales</taxon>
        <taxon>Cerrenaceae</taxon>
        <taxon>Cerrena</taxon>
    </lineage>
</organism>
<keyword evidence="2" id="KW-1185">Reference proteome</keyword>
<gene>
    <name evidence="1" type="ORF">QCA50_009758</name>
</gene>
<dbReference type="EMBL" id="JASBNA010000014">
    <property type="protein sequence ID" value="KAK7687253.1"/>
    <property type="molecule type" value="Genomic_DNA"/>
</dbReference>
<protein>
    <submittedName>
        <fullName evidence="1">Uncharacterized protein</fullName>
    </submittedName>
</protein>
<evidence type="ECO:0000313" key="2">
    <source>
        <dbReference type="Proteomes" id="UP001385951"/>
    </source>
</evidence>
<evidence type="ECO:0000313" key="1">
    <source>
        <dbReference type="EMBL" id="KAK7687253.1"/>
    </source>
</evidence>
<dbReference type="Proteomes" id="UP001385951">
    <property type="component" value="Unassembled WGS sequence"/>
</dbReference>
<name>A0AAW0G1Q2_9APHY</name>
<comment type="caution">
    <text evidence="1">The sequence shown here is derived from an EMBL/GenBank/DDBJ whole genome shotgun (WGS) entry which is preliminary data.</text>
</comment>
<proteinExistence type="predicted"/>
<reference evidence="1 2" key="1">
    <citation type="submission" date="2022-09" db="EMBL/GenBank/DDBJ databases">
        <authorList>
            <person name="Palmer J.M."/>
        </authorList>
    </citation>
    <scope>NUCLEOTIDE SEQUENCE [LARGE SCALE GENOMIC DNA]</scope>
    <source>
        <strain evidence="1 2">DSM 7382</strain>
    </source>
</reference>
<sequence length="103" mass="11667">MDKGLQGLVFDAPQACFFGDAKEMIPISVPNRTPLIDSAYQRIHYLSQAQRRSRTIFVEQPTDATLQPIRSTKQIDATGGLYNGYLRVSFHRSSSIYVRQLAF</sequence>
<accession>A0AAW0G1Q2</accession>